<feature type="compositionally biased region" description="Basic and acidic residues" evidence="1">
    <location>
        <begin position="7"/>
        <end position="25"/>
    </location>
</feature>
<feature type="region of interest" description="Disordered" evidence="1">
    <location>
        <begin position="1"/>
        <end position="36"/>
    </location>
</feature>
<organism evidence="2">
    <name type="scientific">Hyperionvirus sp</name>
    <dbReference type="NCBI Taxonomy" id="2487770"/>
    <lineage>
        <taxon>Viruses</taxon>
        <taxon>Varidnaviria</taxon>
        <taxon>Bamfordvirae</taxon>
        <taxon>Nucleocytoviricota</taxon>
        <taxon>Megaviricetes</taxon>
        <taxon>Imitervirales</taxon>
        <taxon>Mimiviridae</taxon>
        <taxon>Klosneuvirinae</taxon>
    </lineage>
</organism>
<evidence type="ECO:0000256" key="1">
    <source>
        <dbReference type="SAM" id="MobiDB-lite"/>
    </source>
</evidence>
<sequence>MAKRTVHKDLDQESKQKKSKSEKIPDSPAPSEPEKAHWQIKDEHFLDLMWGESISGTYGLTVICNVCDGGSRSFCICAKNKFINSITFENLQSFKEQKGYRKWREDYKNEIEEFWQYKVDCNNSLFGKHFQIKCAKCHGNNFVCECQKKKYLDTLTPSILYEYLNKRLVRADDSCS</sequence>
<name>A0A3G5A7W0_9VIRU</name>
<gene>
    <name evidence="2" type="ORF">Hyperionvirus4_87</name>
</gene>
<dbReference type="EMBL" id="MK072386">
    <property type="protein sequence ID" value="AYV83122.1"/>
    <property type="molecule type" value="Genomic_DNA"/>
</dbReference>
<reference evidence="2" key="1">
    <citation type="submission" date="2018-10" db="EMBL/GenBank/DDBJ databases">
        <title>Hidden diversity of soil giant viruses.</title>
        <authorList>
            <person name="Schulz F."/>
            <person name="Alteio L."/>
            <person name="Goudeau D."/>
            <person name="Ryan E.M."/>
            <person name="Malmstrom R.R."/>
            <person name="Blanchard J."/>
            <person name="Woyke T."/>
        </authorList>
    </citation>
    <scope>NUCLEOTIDE SEQUENCE</scope>
    <source>
        <strain evidence="2">HYV1</strain>
    </source>
</reference>
<evidence type="ECO:0008006" key="3">
    <source>
        <dbReference type="Google" id="ProtNLM"/>
    </source>
</evidence>
<protein>
    <recommendedName>
        <fullName evidence="3">Zinc-binding domain-containing protein</fullName>
    </recommendedName>
</protein>
<evidence type="ECO:0000313" key="2">
    <source>
        <dbReference type="EMBL" id="AYV83122.1"/>
    </source>
</evidence>
<accession>A0A3G5A7W0</accession>
<proteinExistence type="predicted"/>